<dbReference type="Proteomes" id="UP000499080">
    <property type="component" value="Unassembled WGS sequence"/>
</dbReference>
<gene>
    <name evidence="1" type="ORF">AVEN_9626_1</name>
</gene>
<reference evidence="1 2" key="1">
    <citation type="journal article" date="2019" name="Sci. Rep.">
        <title>Orb-weaving spider Araneus ventricosus genome elucidates the spidroin gene catalogue.</title>
        <authorList>
            <person name="Kono N."/>
            <person name="Nakamura H."/>
            <person name="Ohtoshi R."/>
            <person name="Moran D.A.P."/>
            <person name="Shinohara A."/>
            <person name="Yoshida Y."/>
            <person name="Fujiwara M."/>
            <person name="Mori M."/>
            <person name="Tomita M."/>
            <person name="Arakawa K."/>
        </authorList>
    </citation>
    <scope>NUCLEOTIDE SEQUENCE [LARGE SCALE GENOMIC DNA]</scope>
</reference>
<sequence length="99" mass="11586">MAILLRAHPNISTYYQIKVFSKFFGHSSPSEPRVSPPSTSNQQSLIRKTEESVAFFGSTNFFIHLIGSFQWPSHCERCPNSRPFPESPNHYKRRHHNYY</sequence>
<keyword evidence="2" id="KW-1185">Reference proteome</keyword>
<comment type="caution">
    <text evidence="1">The sequence shown here is derived from an EMBL/GenBank/DDBJ whole genome shotgun (WGS) entry which is preliminary data.</text>
</comment>
<proteinExistence type="predicted"/>
<dbReference type="AlphaFoldDB" id="A0A4Y2EUZ9"/>
<accession>A0A4Y2EUZ9</accession>
<evidence type="ECO:0000313" key="1">
    <source>
        <dbReference type="EMBL" id="GBM33082.1"/>
    </source>
</evidence>
<organism evidence="1 2">
    <name type="scientific">Araneus ventricosus</name>
    <name type="common">Orbweaver spider</name>
    <name type="synonym">Epeira ventricosa</name>
    <dbReference type="NCBI Taxonomy" id="182803"/>
    <lineage>
        <taxon>Eukaryota</taxon>
        <taxon>Metazoa</taxon>
        <taxon>Ecdysozoa</taxon>
        <taxon>Arthropoda</taxon>
        <taxon>Chelicerata</taxon>
        <taxon>Arachnida</taxon>
        <taxon>Araneae</taxon>
        <taxon>Araneomorphae</taxon>
        <taxon>Entelegynae</taxon>
        <taxon>Araneoidea</taxon>
        <taxon>Araneidae</taxon>
        <taxon>Araneus</taxon>
    </lineage>
</organism>
<protein>
    <submittedName>
        <fullName evidence="1">Uncharacterized protein</fullName>
    </submittedName>
</protein>
<name>A0A4Y2EUZ9_ARAVE</name>
<evidence type="ECO:0000313" key="2">
    <source>
        <dbReference type="Proteomes" id="UP000499080"/>
    </source>
</evidence>
<dbReference type="EMBL" id="BGPR01000724">
    <property type="protein sequence ID" value="GBM33082.1"/>
    <property type="molecule type" value="Genomic_DNA"/>
</dbReference>